<feature type="chain" id="PRO_5041696530" description="DUF4352 domain-containing protein" evidence="2">
    <location>
        <begin position="30"/>
        <end position="175"/>
    </location>
</feature>
<evidence type="ECO:0000256" key="1">
    <source>
        <dbReference type="ARBA" id="ARBA00022729"/>
    </source>
</evidence>
<keyword evidence="1 2" id="KW-0732">Signal</keyword>
<evidence type="ECO:0000259" key="3">
    <source>
        <dbReference type="Pfam" id="PF11611"/>
    </source>
</evidence>
<organism evidence="4">
    <name type="scientific">Gordonia sp. MP11Mi</name>
    <dbReference type="NCBI Taxonomy" id="3022769"/>
    <lineage>
        <taxon>Bacteria</taxon>
        <taxon>Bacillati</taxon>
        <taxon>Actinomycetota</taxon>
        <taxon>Actinomycetes</taxon>
        <taxon>Mycobacteriales</taxon>
        <taxon>Gordoniaceae</taxon>
        <taxon>Gordonia</taxon>
    </lineage>
</organism>
<dbReference type="InterPro" id="IPR029050">
    <property type="entry name" value="Immunoprotect_excell_Ig-like"/>
</dbReference>
<sequence>MLSSPKFSLRSAAVAAVAAVALVATIASGEEDTAEKVDGETGTQQTADFAVGDTVKLGDWQVKVHGVQDPYISQNEFITPDAGNRYVVVDTEVTNKSDSSQVVSSVMCFELRDETNRSYDVTITDNVDTSLDGDVSADTSRRGSLSYEVPETSKELQLQFKCDLFGSGSALINLS</sequence>
<dbReference type="InterPro" id="IPR029051">
    <property type="entry name" value="DUF4352"/>
</dbReference>
<evidence type="ECO:0000313" key="4">
    <source>
        <dbReference type="EMBL" id="WOC13725.1"/>
    </source>
</evidence>
<dbReference type="Pfam" id="PF11611">
    <property type="entry name" value="DUF4352"/>
    <property type="match status" value="1"/>
</dbReference>
<protein>
    <recommendedName>
        <fullName evidence="3">DUF4352 domain-containing protein</fullName>
    </recommendedName>
</protein>
<evidence type="ECO:0000256" key="2">
    <source>
        <dbReference type="SAM" id="SignalP"/>
    </source>
</evidence>
<dbReference type="AlphaFoldDB" id="A0AA97CWC0"/>
<dbReference type="RefSeq" id="WP_420039523.1">
    <property type="nucleotide sequence ID" value="NZ_CP128986.1"/>
</dbReference>
<name>A0AA97CWC0_9ACTN</name>
<accession>A0AA97CWC0</accession>
<dbReference type="Gene3D" id="2.60.40.1240">
    <property type="match status" value="1"/>
</dbReference>
<proteinExistence type="predicted"/>
<gene>
    <name evidence="4" type="ORF">MP11Mi_28320</name>
</gene>
<dbReference type="EMBL" id="CP128986">
    <property type="protein sequence ID" value="WOC13725.1"/>
    <property type="molecule type" value="Genomic_DNA"/>
</dbReference>
<reference evidence="4" key="1">
    <citation type="submission" date="2023-06" db="EMBL/GenBank/DDBJ databases">
        <title>Gordonia sp. nov. and Pseudochrobactrum sp. nov., two species isolated from the burying beetle Nicrophorus vespilloides.</title>
        <authorList>
            <person name="Poehlein A."/>
            <person name="Guzman J."/>
            <person name="Daniel R."/>
            <person name="Vilcinskas A."/>
        </authorList>
    </citation>
    <scope>NUCLEOTIDE SEQUENCE</scope>
    <source>
        <strain evidence="4">MP11Mi</strain>
    </source>
</reference>
<feature type="domain" description="DUF4352" evidence="3">
    <location>
        <begin position="50"/>
        <end position="167"/>
    </location>
</feature>
<feature type="signal peptide" evidence="2">
    <location>
        <begin position="1"/>
        <end position="29"/>
    </location>
</feature>